<comment type="caution">
    <text evidence="2">The sequence shown here is derived from an EMBL/GenBank/DDBJ whole genome shotgun (WGS) entry which is preliminary data.</text>
</comment>
<organism evidence="2 3">
    <name type="scientific">Rhodonellum ikkaensis</name>
    <dbReference type="NCBI Taxonomy" id="336829"/>
    <lineage>
        <taxon>Bacteria</taxon>
        <taxon>Pseudomonadati</taxon>
        <taxon>Bacteroidota</taxon>
        <taxon>Cytophagia</taxon>
        <taxon>Cytophagales</taxon>
        <taxon>Cytophagaceae</taxon>
        <taxon>Rhodonellum</taxon>
    </lineage>
</organism>
<dbReference type="Proteomes" id="UP000199663">
    <property type="component" value="Unassembled WGS sequence"/>
</dbReference>
<keyword evidence="1" id="KW-0472">Membrane</keyword>
<dbReference type="RefSeq" id="WP_019599910.1">
    <property type="nucleotide sequence ID" value="NZ_FNQC01000017.1"/>
</dbReference>
<gene>
    <name evidence="2" type="ORF">SAMN05444412_1177</name>
</gene>
<feature type="transmembrane region" description="Helical" evidence="1">
    <location>
        <begin position="87"/>
        <end position="114"/>
    </location>
</feature>
<keyword evidence="1" id="KW-1133">Transmembrane helix</keyword>
<evidence type="ECO:0000256" key="1">
    <source>
        <dbReference type="SAM" id="Phobius"/>
    </source>
</evidence>
<feature type="transmembrane region" description="Helical" evidence="1">
    <location>
        <begin position="21"/>
        <end position="40"/>
    </location>
</feature>
<accession>A0A1H3TGZ4</accession>
<feature type="transmembrane region" description="Helical" evidence="1">
    <location>
        <begin position="46"/>
        <end position="67"/>
    </location>
</feature>
<dbReference type="EMBL" id="FNQC01000017">
    <property type="protein sequence ID" value="SDZ48599.1"/>
    <property type="molecule type" value="Genomic_DNA"/>
</dbReference>
<feature type="transmembrane region" description="Helical" evidence="1">
    <location>
        <begin position="134"/>
        <end position="155"/>
    </location>
</feature>
<name>A0A1H3TGZ4_9BACT</name>
<feature type="transmembrane region" description="Helical" evidence="1">
    <location>
        <begin position="188"/>
        <end position="206"/>
    </location>
</feature>
<keyword evidence="3" id="KW-1185">Reference proteome</keyword>
<keyword evidence="1" id="KW-0812">Transmembrane</keyword>
<evidence type="ECO:0000313" key="3">
    <source>
        <dbReference type="Proteomes" id="UP000199663"/>
    </source>
</evidence>
<reference evidence="2 3" key="1">
    <citation type="submission" date="2016-10" db="EMBL/GenBank/DDBJ databases">
        <authorList>
            <person name="Varghese N."/>
            <person name="Submissions S."/>
        </authorList>
    </citation>
    <scope>NUCLEOTIDE SEQUENCE [LARGE SCALE GENOMIC DNA]</scope>
    <source>
        <strain evidence="2 3">DSM 17997</strain>
    </source>
</reference>
<proteinExistence type="predicted"/>
<sequence>MDEFEANSGSAEEEKRKRDRYLVPILSIFVGLVGWLFYSFLGKDYFPSRVIGMLFWLIGLNIAVSPFERILKKFLLTRVLLKLVQGLLIIALVVLFISVSVGSVYVSVILVFMFVVAPIKVGLDLLDIKNSSEIAIFLSFTFSSIAFSYKGNAIINRITIFWRGRDKEKIQRELELINTYLGEKQIRFFIYLAYFLVIISATVFDLAEVFKDSSEQNFLYLTLQSFAAFLAFEALIEKKSLMKPWTDKFIVFRKLFPIKAKERSDKPTSE</sequence>
<protein>
    <submittedName>
        <fullName evidence="2">Uncharacterized protein</fullName>
    </submittedName>
</protein>
<feature type="transmembrane region" description="Helical" evidence="1">
    <location>
        <begin position="218"/>
        <end position="236"/>
    </location>
</feature>
<evidence type="ECO:0000313" key="2">
    <source>
        <dbReference type="EMBL" id="SDZ48599.1"/>
    </source>
</evidence>